<feature type="transmembrane region" description="Helical" evidence="5">
    <location>
        <begin position="360"/>
        <end position="383"/>
    </location>
</feature>
<feature type="domain" description="O-antigen ligase-related" evidence="6">
    <location>
        <begin position="233"/>
        <end position="373"/>
    </location>
</feature>
<keyword evidence="3 5" id="KW-1133">Transmembrane helix</keyword>
<evidence type="ECO:0000256" key="2">
    <source>
        <dbReference type="ARBA" id="ARBA00022692"/>
    </source>
</evidence>
<feature type="transmembrane region" description="Helical" evidence="5">
    <location>
        <begin position="390"/>
        <end position="421"/>
    </location>
</feature>
<dbReference type="Pfam" id="PF04932">
    <property type="entry name" value="Wzy_C"/>
    <property type="match status" value="1"/>
</dbReference>
<feature type="transmembrane region" description="Helical" evidence="5">
    <location>
        <begin position="20"/>
        <end position="40"/>
    </location>
</feature>
<reference evidence="7 8" key="1">
    <citation type="journal article" date="2015" name="Genome Announc.">
        <title>Expanding the biotechnology potential of lactobacilli through comparative genomics of 213 strains and associated genera.</title>
        <authorList>
            <person name="Sun Z."/>
            <person name="Harris H.M."/>
            <person name="McCann A."/>
            <person name="Guo C."/>
            <person name="Argimon S."/>
            <person name="Zhang W."/>
            <person name="Yang X."/>
            <person name="Jeffery I.B."/>
            <person name="Cooney J.C."/>
            <person name="Kagawa T.F."/>
            <person name="Liu W."/>
            <person name="Song Y."/>
            <person name="Salvetti E."/>
            <person name="Wrobel A."/>
            <person name="Rasinkangas P."/>
            <person name="Parkhill J."/>
            <person name="Rea M.C."/>
            <person name="O'Sullivan O."/>
            <person name="Ritari J."/>
            <person name="Douillard F.P."/>
            <person name="Paul Ross R."/>
            <person name="Yang R."/>
            <person name="Briner A.E."/>
            <person name="Felis G.E."/>
            <person name="de Vos W.M."/>
            <person name="Barrangou R."/>
            <person name="Klaenhammer T.R."/>
            <person name="Caufield P.W."/>
            <person name="Cui Y."/>
            <person name="Zhang H."/>
            <person name="O'Toole P.W."/>
        </authorList>
    </citation>
    <scope>NUCLEOTIDE SEQUENCE [LARGE SCALE GENOMIC DNA]</scope>
    <source>
        <strain evidence="7 8">DSM 14857</strain>
    </source>
</reference>
<feature type="transmembrane region" description="Helical" evidence="5">
    <location>
        <begin position="107"/>
        <end position="123"/>
    </location>
</feature>
<comment type="subcellular location">
    <subcellularLocation>
        <location evidence="1">Membrane</location>
        <topology evidence="1">Multi-pass membrane protein</topology>
    </subcellularLocation>
</comment>
<dbReference type="GO" id="GO:0016020">
    <property type="term" value="C:membrane"/>
    <property type="evidence" value="ECO:0007669"/>
    <property type="project" value="UniProtKB-SubCell"/>
</dbReference>
<dbReference type="InterPro" id="IPR007016">
    <property type="entry name" value="O-antigen_ligase-rel_domated"/>
</dbReference>
<accession>A0A0R1SL25</accession>
<evidence type="ECO:0000256" key="5">
    <source>
        <dbReference type="SAM" id="Phobius"/>
    </source>
</evidence>
<feature type="transmembrane region" description="Helical" evidence="5">
    <location>
        <begin position="74"/>
        <end position="95"/>
    </location>
</feature>
<dbReference type="AlphaFoldDB" id="A0A0R1SL25"/>
<feature type="transmembrane region" description="Helical" evidence="5">
    <location>
        <begin position="143"/>
        <end position="161"/>
    </location>
</feature>
<gene>
    <name evidence="7" type="ORF">FC27_GL000506</name>
</gene>
<dbReference type="STRING" id="1423815.FC27_GL000506"/>
<sequence length="432" mass="49064">MIASESKYNMYFFKRTGKIISLFWAVLFFIQSNSILFVSYDTNIKRYIYLISIVLASISLIMTMSLYFVNQQNILPEIVLIFFLICSCAAMYIGTVLNGGKFEFNTFYTYFVLLIVFILWSKYLQSVEMNNYLLVIFRKLVTVYAGVSLIMWLVCSVLKIIQPTSSIFISWGSIHPVPVYLHLYAQSQEPITFLGFEAIRNTGMFAEAPMYSFVLSIALLVHSFVEKKMNCFTILLMITIITTASTTGTLVVLLVLFIRLSELMIRSKYRNMLVPITVTLLVSGFILLVTVVILKILQSDGSVSVRMDDFNAGYITWMQHPLFGIGLFNDGPLISNMNPARWPYLGHVGNVGFSSGFMKILAGGGLIFTIIFLICPVMINFLISIRRKNMFWGVSVGLVMIISISLVQNLYLFIFLIGWMWSNFINPKNGGN</sequence>
<feature type="transmembrane region" description="Helical" evidence="5">
    <location>
        <begin position="47"/>
        <end position="68"/>
    </location>
</feature>
<evidence type="ECO:0000259" key="6">
    <source>
        <dbReference type="Pfam" id="PF04932"/>
    </source>
</evidence>
<keyword evidence="2 5" id="KW-0812">Transmembrane</keyword>
<dbReference type="OrthoDB" id="2340065at2"/>
<organism evidence="7 8">
    <name type="scientific">Companilactobacillus versmoldensis DSM 14857 = KCTC 3814</name>
    <dbReference type="NCBI Taxonomy" id="1423815"/>
    <lineage>
        <taxon>Bacteria</taxon>
        <taxon>Bacillati</taxon>
        <taxon>Bacillota</taxon>
        <taxon>Bacilli</taxon>
        <taxon>Lactobacillales</taxon>
        <taxon>Lactobacillaceae</taxon>
        <taxon>Companilactobacillus</taxon>
    </lineage>
</organism>
<dbReference type="EMBL" id="AZFA01000013">
    <property type="protein sequence ID" value="KRL66632.1"/>
    <property type="molecule type" value="Genomic_DNA"/>
</dbReference>
<name>A0A0R1SL25_9LACO</name>
<comment type="caution">
    <text evidence="7">The sequence shown here is derived from an EMBL/GenBank/DDBJ whole genome shotgun (WGS) entry which is preliminary data.</text>
</comment>
<keyword evidence="8" id="KW-1185">Reference proteome</keyword>
<dbReference type="RefSeq" id="WP_056938094.1">
    <property type="nucleotide sequence ID" value="NZ_AZFA01000013.1"/>
</dbReference>
<evidence type="ECO:0000313" key="8">
    <source>
        <dbReference type="Proteomes" id="UP000051647"/>
    </source>
</evidence>
<feature type="transmembrane region" description="Helical" evidence="5">
    <location>
        <begin position="208"/>
        <end position="225"/>
    </location>
</feature>
<feature type="transmembrane region" description="Helical" evidence="5">
    <location>
        <begin position="272"/>
        <end position="297"/>
    </location>
</feature>
<evidence type="ECO:0000256" key="3">
    <source>
        <dbReference type="ARBA" id="ARBA00022989"/>
    </source>
</evidence>
<evidence type="ECO:0000256" key="1">
    <source>
        <dbReference type="ARBA" id="ARBA00004141"/>
    </source>
</evidence>
<feature type="transmembrane region" description="Helical" evidence="5">
    <location>
        <begin position="231"/>
        <end position="260"/>
    </location>
</feature>
<evidence type="ECO:0000256" key="4">
    <source>
        <dbReference type="ARBA" id="ARBA00023136"/>
    </source>
</evidence>
<protein>
    <recommendedName>
        <fullName evidence="6">O-antigen ligase-related domain-containing protein</fullName>
    </recommendedName>
</protein>
<evidence type="ECO:0000313" key="7">
    <source>
        <dbReference type="EMBL" id="KRL66632.1"/>
    </source>
</evidence>
<keyword evidence="4 5" id="KW-0472">Membrane</keyword>
<proteinExistence type="predicted"/>
<dbReference type="PATRIC" id="fig|1423815.3.peg.513"/>
<dbReference type="Proteomes" id="UP000051647">
    <property type="component" value="Unassembled WGS sequence"/>
</dbReference>